<accession>A0A0J7JDP5</accession>
<evidence type="ECO:0000313" key="6">
    <source>
        <dbReference type="EMBL" id="KMQ75999.1"/>
    </source>
</evidence>
<dbReference type="InterPro" id="IPR029787">
    <property type="entry name" value="Nucleotide_cyclase"/>
</dbReference>
<keyword evidence="7" id="KW-1185">Reference proteome</keyword>
<dbReference type="EMBL" id="LFBU01000001">
    <property type="protein sequence ID" value="KMQ75999.1"/>
    <property type="molecule type" value="Genomic_DNA"/>
</dbReference>
<proteinExistence type="predicted"/>
<dbReference type="PROSITE" id="PS50883">
    <property type="entry name" value="EAL"/>
    <property type="match status" value="1"/>
</dbReference>
<dbReference type="PROSITE" id="PS50112">
    <property type="entry name" value="PAS"/>
    <property type="match status" value="2"/>
</dbReference>
<feature type="domain" description="PAS" evidence="2">
    <location>
        <begin position="159"/>
        <end position="181"/>
    </location>
</feature>
<dbReference type="CDD" id="cd00130">
    <property type="entry name" value="PAS"/>
    <property type="match status" value="1"/>
</dbReference>
<evidence type="ECO:0000313" key="7">
    <source>
        <dbReference type="Proteomes" id="UP000036102"/>
    </source>
</evidence>
<dbReference type="PANTHER" id="PTHR44757:SF2">
    <property type="entry name" value="BIOFILM ARCHITECTURE MAINTENANCE PROTEIN MBAA"/>
    <property type="match status" value="1"/>
</dbReference>
<dbReference type="SMART" id="SM00052">
    <property type="entry name" value="EAL"/>
    <property type="match status" value="1"/>
</dbReference>
<keyword evidence="1" id="KW-0418">Kinase</keyword>
<evidence type="ECO:0000259" key="5">
    <source>
        <dbReference type="PROSITE" id="PS50887"/>
    </source>
</evidence>
<dbReference type="SUPFAM" id="SSF55073">
    <property type="entry name" value="Nucleotide cyclase"/>
    <property type="match status" value="1"/>
</dbReference>
<dbReference type="Gene3D" id="3.20.20.450">
    <property type="entry name" value="EAL domain"/>
    <property type="match status" value="1"/>
</dbReference>
<dbReference type="RefSeq" id="WP_048496036.1">
    <property type="nucleotide sequence ID" value="NZ_LFBU01000001.1"/>
</dbReference>
<dbReference type="InterPro" id="IPR001633">
    <property type="entry name" value="EAL_dom"/>
</dbReference>
<keyword evidence="1" id="KW-0808">Transferase</keyword>
<dbReference type="OrthoDB" id="8416215at2"/>
<reference evidence="6 7" key="1">
    <citation type="submission" date="2015-06" db="EMBL/GenBank/DDBJ databases">
        <title>Marinobacter subterrani, a genetically tractable neutrophilic iron-oxidizing strain isolated from the Soudan Iron Mine.</title>
        <authorList>
            <person name="Bonis B.M."/>
            <person name="Gralnick J.A."/>
        </authorList>
    </citation>
    <scope>NUCLEOTIDE SEQUENCE [LARGE SCALE GENOMIC DNA]</scope>
    <source>
        <strain evidence="6 7">JG233</strain>
    </source>
</reference>
<dbReference type="SMART" id="SM00086">
    <property type="entry name" value="PAC"/>
    <property type="match status" value="2"/>
</dbReference>
<dbReference type="AlphaFoldDB" id="A0A0J7JDP5"/>
<evidence type="ECO:0000259" key="3">
    <source>
        <dbReference type="PROSITE" id="PS50113"/>
    </source>
</evidence>
<dbReference type="SUPFAM" id="SSF55785">
    <property type="entry name" value="PYP-like sensor domain (PAS domain)"/>
    <property type="match status" value="2"/>
</dbReference>
<dbReference type="Pfam" id="PF00563">
    <property type="entry name" value="EAL"/>
    <property type="match status" value="1"/>
</dbReference>
<dbReference type="PROSITE" id="PS50887">
    <property type="entry name" value="GGDEF"/>
    <property type="match status" value="1"/>
</dbReference>
<name>A0A0J7JDP5_9GAMM</name>
<dbReference type="PATRIC" id="fig|1658765.3.peg.2214"/>
<evidence type="ECO:0000259" key="2">
    <source>
        <dbReference type="PROSITE" id="PS50112"/>
    </source>
</evidence>
<dbReference type="PROSITE" id="PS50113">
    <property type="entry name" value="PAC"/>
    <property type="match status" value="2"/>
</dbReference>
<dbReference type="NCBIfam" id="TIGR00229">
    <property type="entry name" value="sensory_box"/>
    <property type="match status" value="1"/>
</dbReference>
<dbReference type="InterPro" id="IPR001610">
    <property type="entry name" value="PAC"/>
</dbReference>
<dbReference type="GO" id="GO:0016301">
    <property type="term" value="F:kinase activity"/>
    <property type="evidence" value="ECO:0007669"/>
    <property type="project" value="UniProtKB-KW"/>
</dbReference>
<evidence type="ECO:0000259" key="4">
    <source>
        <dbReference type="PROSITE" id="PS50883"/>
    </source>
</evidence>
<feature type="domain" description="PAS" evidence="2">
    <location>
        <begin position="261"/>
        <end position="333"/>
    </location>
</feature>
<dbReference type="InterPro" id="IPR013656">
    <property type="entry name" value="PAS_4"/>
</dbReference>
<dbReference type="SMART" id="SM00091">
    <property type="entry name" value="PAS"/>
    <property type="match status" value="2"/>
</dbReference>
<dbReference type="InterPro" id="IPR000700">
    <property type="entry name" value="PAS-assoc_C"/>
</dbReference>
<dbReference type="InterPro" id="IPR000014">
    <property type="entry name" value="PAS"/>
</dbReference>
<dbReference type="Pfam" id="PF08448">
    <property type="entry name" value="PAS_4"/>
    <property type="match status" value="1"/>
</dbReference>
<dbReference type="Proteomes" id="UP000036102">
    <property type="component" value="Unassembled WGS sequence"/>
</dbReference>
<organism evidence="6 7">
    <name type="scientific">Marinobacter subterrani</name>
    <dbReference type="NCBI Taxonomy" id="1658765"/>
    <lineage>
        <taxon>Bacteria</taxon>
        <taxon>Pseudomonadati</taxon>
        <taxon>Pseudomonadota</taxon>
        <taxon>Gammaproteobacteria</taxon>
        <taxon>Pseudomonadales</taxon>
        <taxon>Marinobacteraceae</taxon>
        <taxon>Marinobacter</taxon>
    </lineage>
</organism>
<dbReference type="Gene3D" id="3.30.70.270">
    <property type="match status" value="1"/>
</dbReference>
<dbReference type="Gene3D" id="3.30.450.20">
    <property type="entry name" value="PAS domain"/>
    <property type="match status" value="2"/>
</dbReference>
<dbReference type="NCBIfam" id="TIGR00254">
    <property type="entry name" value="GGDEF"/>
    <property type="match status" value="1"/>
</dbReference>
<feature type="domain" description="PAC" evidence="3">
    <location>
        <begin position="206"/>
        <end position="260"/>
    </location>
</feature>
<dbReference type="STRING" id="1658765.Msub_12208"/>
<dbReference type="Pfam" id="PF13426">
    <property type="entry name" value="PAS_9"/>
    <property type="match status" value="1"/>
</dbReference>
<comment type="caution">
    <text evidence="6">The sequence shown here is derived from an EMBL/GenBank/DDBJ whole genome shotgun (WGS) entry which is preliminary data.</text>
</comment>
<dbReference type="InterPro" id="IPR035919">
    <property type="entry name" value="EAL_sf"/>
</dbReference>
<feature type="domain" description="PAC" evidence="3">
    <location>
        <begin position="336"/>
        <end position="388"/>
    </location>
</feature>
<dbReference type="Pfam" id="PF00990">
    <property type="entry name" value="GGDEF"/>
    <property type="match status" value="1"/>
</dbReference>
<dbReference type="InterPro" id="IPR000160">
    <property type="entry name" value="GGDEF_dom"/>
</dbReference>
<dbReference type="InterPro" id="IPR035965">
    <property type="entry name" value="PAS-like_dom_sf"/>
</dbReference>
<dbReference type="SMART" id="SM00267">
    <property type="entry name" value="GGDEF"/>
    <property type="match status" value="1"/>
</dbReference>
<feature type="domain" description="EAL" evidence="4">
    <location>
        <begin position="560"/>
        <end position="814"/>
    </location>
</feature>
<protein>
    <submittedName>
        <fullName evidence="6">PAS domain S-box/diguanylate cyclase (GGDEF) domain</fullName>
    </submittedName>
</protein>
<dbReference type="SUPFAM" id="SSF141868">
    <property type="entry name" value="EAL domain-like"/>
    <property type="match status" value="1"/>
</dbReference>
<gene>
    <name evidence="6" type="ORF">Msub_12208</name>
</gene>
<dbReference type="InterPro" id="IPR043128">
    <property type="entry name" value="Rev_trsase/Diguanyl_cyclase"/>
</dbReference>
<dbReference type="CDD" id="cd01949">
    <property type="entry name" value="GGDEF"/>
    <property type="match status" value="1"/>
</dbReference>
<dbReference type="CDD" id="cd01948">
    <property type="entry name" value="EAL"/>
    <property type="match status" value="1"/>
</dbReference>
<sequence>MTGTSDKHEIFTDLTEALAMAFSVICVAVIVKDGDSPSHLIGDPETAQLLMTLDSVQATLADGLSRTEVPPPGTALEAAAFIAVEPLNIPHQESVATVVAFAGKHLDDCERAVALLHSLVTETLNELMFLRQTPFLAAAFAEIECGVTIADPNLEDTPLVYANAAFERMTGYSKAELLGRNCRFLQGDLQDQPSLRTIRNALARGTDCTAVVTNFRSNGESFENRLKLRPIRAHDGKISHIIGIQLDVTREHSALESLALQKRRYESLIETQSSYIWLMDADGELKSVPEKWLELAGLPPSSDPPELRAIRSVLTPEAAQAFHEGWSKALSNLTPFEVIYQLPAQTLSPRWFLDRITPVRDDENRLLEWIASSQEITELIRAEKEIERAAYEDRLTGLLSPEGFAQRLDEHLRARDLHPASPVVVVDIRALREINNTRGYDVGDEVLREVARRLTSELGPSALVARTGGDEFTVLAPLENQRTRRQLRKCMAAVFGVPFEIRGFSFNVEASFGYARIRSSAGDARKLMTDAALALHLSQLNPALTWSQYTKALERETRKTVELTTKLRHALEAEQLELYYQPQVDLESGRIISAESLLRWNHPEMGFIPPDQFIPLAEQSQLIGPIGDWVLRRACRDLKAWKDAGLGTCPVSINVSLIQFQLGSIPDTVRRALTDFNVAPEELTLEITESVFEQHGRALKQDLEALSAMGIRLSLDDFGTGYSSLGHLKDYQFNEIKIDKSFVSQLDEGDYAQAIVKATIFIAAALGADVVAEGIEASEHITTLRQLGCTKGQGYYFSRPVPEPIWHQLLINKKVLP</sequence>
<evidence type="ECO:0000256" key="1">
    <source>
        <dbReference type="ARBA" id="ARBA00022777"/>
    </source>
</evidence>
<dbReference type="PANTHER" id="PTHR44757">
    <property type="entry name" value="DIGUANYLATE CYCLASE DGCP"/>
    <property type="match status" value="1"/>
</dbReference>
<dbReference type="InterPro" id="IPR052155">
    <property type="entry name" value="Biofilm_reg_signaling"/>
</dbReference>
<feature type="domain" description="GGDEF" evidence="5">
    <location>
        <begin position="419"/>
        <end position="551"/>
    </location>
</feature>